<organism evidence="1 2">
    <name type="scientific">Desulforhopalus singaporensis</name>
    <dbReference type="NCBI Taxonomy" id="91360"/>
    <lineage>
        <taxon>Bacteria</taxon>
        <taxon>Pseudomonadati</taxon>
        <taxon>Thermodesulfobacteriota</taxon>
        <taxon>Desulfobulbia</taxon>
        <taxon>Desulfobulbales</taxon>
        <taxon>Desulfocapsaceae</taxon>
        <taxon>Desulforhopalus</taxon>
    </lineage>
</organism>
<sequence length="81" mass="9190">MKLPQPEEVLQKDRLRVSFGKEVEHSVNIGSVAEVSLVQFEIEILLYAVDFDGESRAIGEVINYSVDISEIDRSIKKFHAQ</sequence>
<name>A0A1H0UNP7_9BACT</name>
<dbReference type="Proteomes" id="UP000199073">
    <property type="component" value="Unassembled WGS sequence"/>
</dbReference>
<keyword evidence="2" id="KW-1185">Reference proteome</keyword>
<evidence type="ECO:0000313" key="2">
    <source>
        <dbReference type="Proteomes" id="UP000199073"/>
    </source>
</evidence>
<dbReference type="AlphaFoldDB" id="A0A1H0UNP7"/>
<accession>A0A1H0UNP7</accession>
<gene>
    <name evidence="1" type="ORF">SAMN05660330_03650</name>
</gene>
<dbReference type="EMBL" id="FNJI01000034">
    <property type="protein sequence ID" value="SDP67723.1"/>
    <property type="molecule type" value="Genomic_DNA"/>
</dbReference>
<proteinExistence type="predicted"/>
<dbReference type="STRING" id="91360.SAMN05660330_03650"/>
<evidence type="ECO:0000313" key="1">
    <source>
        <dbReference type="EMBL" id="SDP67723.1"/>
    </source>
</evidence>
<dbReference type="RefSeq" id="WP_176761306.1">
    <property type="nucleotide sequence ID" value="NZ_FNJI01000034.1"/>
</dbReference>
<protein>
    <submittedName>
        <fullName evidence="1">Uncharacterized protein</fullName>
    </submittedName>
</protein>
<reference evidence="1 2" key="1">
    <citation type="submission" date="2016-10" db="EMBL/GenBank/DDBJ databases">
        <authorList>
            <person name="de Groot N.N."/>
        </authorList>
    </citation>
    <scope>NUCLEOTIDE SEQUENCE [LARGE SCALE GENOMIC DNA]</scope>
    <source>
        <strain evidence="1 2">DSM 12130</strain>
    </source>
</reference>